<proteinExistence type="predicted"/>
<keyword evidence="2" id="KW-1185">Reference proteome</keyword>
<dbReference type="AlphaFoldDB" id="A0A3M7SDB4"/>
<protein>
    <submittedName>
        <fullName evidence="1">Uncharacterized protein</fullName>
    </submittedName>
</protein>
<dbReference type="Proteomes" id="UP000276133">
    <property type="component" value="Unassembled WGS sequence"/>
</dbReference>
<organism evidence="1 2">
    <name type="scientific">Brachionus plicatilis</name>
    <name type="common">Marine rotifer</name>
    <name type="synonym">Brachionus muelleri</name>
    <dbReference type="NCBI Taxonomy" id="10195"/>
    <lineage>
        <taxon>Eukaryota</taxon>
        <taxon>Metazoa</taxon>
        <taxon>Spiralia</taxon>
        <taxon>Gnathifera</taxon>
        <taxon>Rotifera</taxon>
        <taxon>Eurotatoria</taxon>
        <taxon>Monogononta</taxon>
        <taxon>Pseudotrocha</taxon>
        <taxon>Ploima</taxon>
        <taxon>Brachionidae</taxon>
        <taxon>Brachionus</taxon>
    </lineage>
</organism>
<name>A0A3M7SDB4_BRAPC</name>
<reference evidence="1 2" key="1">
    <citation type="journal article" date="2018" name="Sci. Rep.">
        <title>Genomic signatures of local adaptation to the degree of environmental predictability in rotifers.</title>
        <authorList>
            <person name="Franch-Gras L."/>
            <person name="Hahn C."/>
            <person name="Garcia-Roger E.M."/>
            <person name="Carmona M.J."/>
            <person name="Serra M."/>
            <person name="Gomez A."/>
        </authorList>
    </citation>
    <scope>NUCLEOTIDE SEQUENCE [LARGE SCALE GENOMIC DNA]</scope>
    <source>
        <strain evidence="1">HYR1</strain>
    </source>
</reference>
<comment type="caution">
    <text evidence="1">The sequence shown here is derived from an EMBL/GenBank/DDBJ whole genome shotgun (WGS) entry which is preliminary data.</text>
</comment>
<sequence length="103" mass="12130">MNKENIKLEYILNNGQHGPSDDEGLSDQMWHEGESLLANDYLFTLNRNNKPKNEQRKSFRERKTKFDQKFLQAKSSSIDFNKTLFRSTDIIYLGELSIRTEVN</sequence>
<gene>
    <name evidence="1" type="ORF">BpHYR1_016197</name>
</gene>
<accession>A0A3M7SDB4</accession>
<dbReference type="EMBL" id="REGN01001582">
    <property type="protein sequence ID" value="RNA33761.1"/>
    <property type="molecule type" value="Genomic_DNA"/>
</dbReference>
<evidence type="ECO:0000313" key="2">
    <source>
        <dbReference type="Proteomes" id="UP000276133"/>
    </source>
</evidence>
<evidence type="ECO:0000313" key="1">
    <source>
        <dbReference type="EMBL" id="RNA33761.1"/>
    </source>
</evidence>